<accession>A0A8S1QGA1</accession>
<evidence type="ECO:0008006" key="4">
    <source>
        <dbReference type="Google" id="ProtNLM"/>
    </source>
</evidence>
<gene>
    <name evidence="2" type="ORF">PSON_ATCC_30995.1.T1050005</name>
</gene>
<feature type="transmembrane region" description="Helical" evidence="1">
    <location>
        <begin position="15"/>
        <end position="36"/>
    </location>
</feature>
<evidence type="ECO:0000256" key="1">
    <source>
        <dbReference type="SAM" id="Phobius"/>
    </source>
</evidence>
<keyword evidence="3" id="KW-1185">Reference proteome</keyword>
<sequence length="143" mass="17154">MMLIIIKTIQNDEKFMTQALLMILWMFFIIQINIYMEFQLQFWNYEINSYFKFIRKLSKGNNFIIVFYEIPLGCGIQFKCNNTYVGSIFKNNSGVQLHYLGEFSYISLGPNNSYQSSIKQINTQEQYFQDLLFEAIYFLLPQY</sequence>
<protein>
    <recommendedName>
        <fullName evidence="4">Transmembrane protein</fullName>
    </recommendedName>
</protein>
<organism evidence="2 3">
    <name type="scientific">Paramecium sonneborni</name>
    <dbReference type="NCBI Taxonomy" id="65129"/>
    <lineage>
        <taxon>Eukaryota</taxon>
        <taxon>Sar</taxon>
        <taxon>Alveolata</taxon>
        <taxon>Ciliophora</taxon>
        <taxon>Intramacronucleata</taxon>
        <taxon>Oligohymenophorea</taxon>
        <taxon>Peniculida</taxon>
        <taxon>Parameciidae</taxon>
        <taxon>Paramecium</taxon>
    </lineage>
</organism>
<dbReference type="Proteomes" id="UP000692954">
    <property type="component" value="Unassembled WGS sequence"/>
</dbReference>
<dbReference type="EMBL" id="CAJJDN010000105">
    <property type="protein sequence ID" value="CAD8114061.1"/>
    <property type="molecule type" value="Genomic_DNA"/>
</dbReference>
<proteinExistence type="predicted"/>
<keyword evidence="1" id="KW-0812">Transmembrane</keyword>
<comment type="caution">
    <text evidence="2">The sequence shown here is derived from an EMBL/GenBank/DDBJ whole genome shotgun (WGS) entry which is preliminary data.</text>
</comment>
<dbReference type="AlphaFoldDB" id="A0A8S1QGA1"/>
<evidence type="ECO:0000313" key="3">
    <source>
        <dbReference type="Proteomes" id="UP000692954"/>
    </source>
</evidence>
<keyword evidence="1" id="KW-0472">Membrane</keyword>
<evidence type="ECO:0000313" key="2">
    <source>
        <dbReference type="EMBL" id="CAD8114061.1"/>
    </source>
</evidence>
<name>A0A8S1QGA1_9CILI</name>
<keyword evidence="1" id="KW-1133">Transmembrane helix</keyword>
<reference evidence="2" key="1">
    <citation type="submission" date="2021-01" db="EMBL/GenBank/DDBJ databases">
        <authorList>
            <consortium name="Genoscope - CEA"/>
            <person name="William W."/>
        </authorList>
    </citation>
    <scope>NUCLEOTIDE SEQUENCE</scope>
</reference>